<accession>A0AAE0SK41</accession>
<protein>
    <submittedName>
        <fullName evidence="1">Uncharacterized protein</fullName>
    </submittedName>
</protein>
<gene>
    <name evidence="1" type="ORF">CHS0354_002716</name>
</gene>
<keyword evidence="2" id="KW-1185">Reference proteome</keyword>
<proteinExistence type="predicted"/>
<dbReference type="EMBL" id="JAEAOA010000218">
    <property type="protein sequence ID" value="KAK3593194.1"/>
    <property type="molecule type" value="Genomic_DNA"/>
</dbReference>
<dbReference type="AlphaFoldDB" id="A0AAE0SK41"/>
<sequence length="333" mass="37358">MIVLTGHNPPTCQPKMAEFNPSRDLELPSTVLQEALTLLRENDEITFLASVKQDSGDSGTIFSFSSGLYSKYGSLDTHNALGTSANQDAWHKSGFSLKTDSPMICMKVGINQSYKGDLGYTPHTISMRCLCTHGQFCCLSIAKTGRWRKVIERWGFVSSTSSLEDTLRSHGGSRSLPFFFLESRLLLKLAQERDPPGELRPPSPSSVSHIPDGKRDIVALVDLFLNLGDFIRLNQTFRSVFSIKYVLADIIISSDPMTELYSETFHLLQGTHMISHVRKERGVQKWDLKMQLDGCLHQHGFKIADLSQEKVTPFIIAHPMEGYQDGLETMFQH</sequence>
<dbReference type="Gene3D" id="2.60.120.200">
    <property type="match status" value="1"/>
</dbReference>
<reference evidence="1" key="2">
    <citation type="journal article" date="2021" name="Genome Biol. Evol.">
        <title>Developing a high-quality reference genome for a parasitic bivalve with doubly uniparental inheritance (Bivalvia: Unionida).</title>
        <authorList>
            <person name="Smith C.H."/>
        </authorList>
    </citation>
    <scope>NUCLEOTIDE SEQUENCE</scope>
    <source>
        <strain evidence="1">CHS0354</strain>
        <tissue evidence="1">Mantle</tissue>
    </source>
</reference>
<reference evidence="1" key="3">
    <citation type="submission" date="2023-05" db="EMBL/GenBank/DDBJ databases">
        <authorList>
            <person name="Smith C.H."/>
        </authorList>
    </citation>
    <scope>NUCLEOTIDE SEQUENCE</scope>
    <source>
        <strain evidence="1">CHS0354</strain>
        <tissue evidence="1">Mantle</tissue>
    </source>
</reference>
<name>A0AAE0SK41_9BIVA</name>
<dbReference type="Proteomes" id="UP001195483">
    <property type="component" value="Unassembled WGS sequence"/>
</dbReference>
<evidence type="ECO:0000313" key="1">
    <source>
        <dbReference type="EMBL" id="KAK3593194.1"/>
    </source>
</evidence>
<comment type="caution">
    <text evidence="1">The sequence shown here is derived from an EMBL/GenBank/DDBJ whole genome shotgun (WGS) entry which is preliminary data.</text>
</comment>
<evidence type="ECO:0000313" key="2">
    <source>
        <dbReference type="Proteomes" id="UP001195483"/>
    </source>
</evidence>
<organism evidence="1 2">
    <name type="scientific">Potamilus streckersoni</name>
    <dbReference type="NCBI Taxonomy" id="2493646"/>
    <lineage>
        <taxon>Eukaryota</taxon>
        <taxon>Metazoa</taxon>
        <taxon>Spiralia</taxon>
        <taxon>Lophotrochozoa</taxon>
        <taxon>Mollusca</taxon>
        <taxon>Bivalvia</taxon>
        <taxon>Autobranchia</taxon>
        <taxon>Heteroconchia</taxon>
        <taxon>Palaeoheterodonta</taxon>
        <taxon>Unionida</taxon>
        <taxon>Unionoidea</taxon>
        <taxon>Unionidae</taxon>
        <taxon>Ambleminae</taxon>
        <taxon>Lampsilini</taxon>
        <taxon>Potamilus</taxon>
    </lineage>
</organism>
<reference evidence="1" key="1">
    <citation type="journal article" date="2021" name="Genome Biol. Evol.">
        <title>A High-Quality Reference Genome for a Parasitic Bivalve with Doubly Uniparental Inheritance (Bivalvia: Unionida).</title>
        <authorList>
            <person name="Smith C.H."/>
        </authorList>
    </citation>
    <scope>NUCLEOTIDE SEQUENCE</scope>
    <source>
        <strain evidence="1">CHS0354</strain>
    </source>
</reference>